<keyword evidence="1" id="KW-0732">Signal</keyword>
<feature type="chain" id="PRO_5024330908" evidence="1">
    <location>
        <begin position="20"/>
        <end position="99"/>
    </location>
</feature>
<keyword evidence="3" id="KW-1185">Reference proteome</keyword>
<protein>
    <submittedName>
        <fullName evidence="2">SH3 domain-containing protein</fullName>
    </submittedName>
</protein>
<evidence type="ECO:0000313" key="2">
    <source>
        <dbReference type="EMBL" id="KAA5545071.1"/>
    </source>
</evidence>
<dbReference type="Proteomes" id="UP000323426">
    <property type="component" value="Unassembled WGS sequence"/>
</dbReference>
<dbReference type="AlphaFoldDB" id="A0A5M6DBZ6"/>
<feature type="signal peptide" evidence="1">
    <location>
        <begin position="1"/>
        <end position="19"/>
    </location>
</feature>
<reference evidence="2 3" key="1">
    <citation type="submission" date="2019-09" db="EMBL/GenBank/DDBJ databases">
        <title>Genome sequence and assembly of Adhaeribacter sp.</title>
        <authorList>
            <person name="Chhetri G."/>
        </authorList>
    </citation>
    <scope>NUCLEOTIDE SEQUENCE [LARGE SCALE GENOMIC DNA]</scope>
    <source>
        <strain evidence="2 3">DK36</strain>
    </source>
</reference>
<sequence length="99" mass="11011">MKKAFFTLALLVQVGFAMATEKTKNVAQVRHENVKMYQQAGTASKLLKSLTTADRVEILRRLNNQWTIVMVDGEAGYVLHSELVKPTAYQTLAAASAKR</sequence>
<name>A0A5M6DBZ6_9BACT</name>
<dbReference type="Gene3D" id="2.30.30.40">
    <property type="entry name" value="SH3 Domains"/>
    <property type="match status" value="1"/>
</dbReference>
<organism evidence="2 3">
    <name type="scientific">Adhaeribacter rhizoryzae</name>
    <dbReference type="NCBI Taxonomy" id="2607907"/>
    <lineage>
        <taxon>Bacteria</taxon>
        <taxon>Pseudomonadati</taxon>
        <taxon>Bacteroidota</taxon>
        <taxon>Cytophagia</taxon>
        <taxon>Cytophagales</taxon>
        <taxon>Hymenobacteraceae</taxon>
        <taxon>Adhaeribacter</taxon>
    </lineage>
</organism>
<comment type="caution">
    <text evidence="2">The sequence shown here is derived from an EMBL/GenBank/DDBJ whole genome shotgun (WGS) entry which is preliminary data.</text>
</comment>
<dbReference type="RefSeq" id="WP_150088954.1">
    <property type="nucleotide sequence ID" value="NZ_VWSF01000009.1"/>
</dbReference>
<dbReference type="EMBL" id="VWSF01000009">
    <property type="protein sequence ID" value="KAA5545071.1"/>
    <property type="molecule type" value="Genomic_DNA"/>
</dbReference>
<proteinExistence type="predicted"/>
<accession>A0A5M6DBZ6</accession>
<evidence type="ECO:0000256" key="1">
    <source>
        <dbReference type="SAM" id="SignalP"/>
    </source>
</evidence>
<gene>
    <name evidence="2" type="ORF">F0145_13540</name>
</gene>
<evidence type="ECO:0000313" key="3">
    <source>
        <dbReference type="Proteomes" id="UP000323426"/>
    </source>
</evidence>